<name>A0AAW4WKV0_9FIRM</name>
<organism evidence="2 3">
    <name type="scientific">Roseburia amylophila</name>
    <dbReference type="NCBI Taxonomy" id="2981794"/>
    <lineage>
        <taxon>Bacteria</taxon>
        <taxon>Bacillati</taxon>
        <taxon>Bacillota</taxon>
        <taxon>Clostridia</taxon>
        <taxon>Lachnospirales</taxon>
        <taxon>Lachnospiraceae</taxon>
        <taxon>Roseburia</taxon>
    </lineage>
</organism>
<dbReference type="Proteomes" id="UP001198893">
    <property type="component" value="Unassembled WGS sequence"/>
</dbReference>
<comment type="caution">
    <text evidence="2">The sequence shown here is derived from an EMBL/GenBank/DDBJ whole genome shotgun (WGS) entry which is preliminary data.</text>
</comment>
<reference evidence="2" key="1">
    <citation type="submission" date="2021-10" db="EMBL/GenBank/DDBJ databases">
        <title>Anaerobic single-cell dispensing facilitates the cultivation of human gut bacteria.</title>
        <authorList>
            <person name="Afrizal A."/>
        </authorList>
    </citation>
    <scope>NUCLEOTIDE SEQUENCE</scope>
    <source>
        <strain evidence="2">CLA-AA-H204</strain>
    </source>
</reference>
<evidence type="ECO:0000313" key="3">
    <source>
        <dbReference type="Proteomes" id="UP001198893"/>
    </source>
</evidence>
<dbReference type="AlphaFoldDB" id="A0AAW4WKV0"/>
<protein>
    <submittedName>
        <fullName evidence="2">Uncharacterized protein</fullName>
    </submittedName>
</protein>
<proteinExistence type="predicted"/>
<feature type="compositionally biased region" description="Basic and acidic residues" evidence="1">
    <location>
        <begin position="57"/>
        <end position="74"/>
    </location>
</feature>
<gene>
    <name evidence="2" type="ORF">LKD47_14055</name>
</gene>
<dbReference type="RefSeq" id="WP_227710813.1">
    <property type="nucleotide sequence ID" value="NZ_JAJEQW010000021.1"/>
</dbReference>
<dbReference type="EMBL" id="JAJEQW010000021">
    <property type="protein sequence ID" value="MCC2243401.1"/>
    <property type="molecule type" value="Genomic_DNA"/>
</dbReference>
<sequence length="80" mass="9056">MAVRGTWNFVRHPATLAQGRASEAHMNMDVNLCRLPDLTKYVSKFLVPLAVIMWHPHPADSDGIRSKQRKDSLPSRKICS</sequence>
<accession>A0AAW4WKV0</accession>
<evidence type="ECO:0000313" key="2">
    <source>
        <dbReference type="EMBL" id="MCC2243401.1"/>
    </source>
</evidence>
<feature type="region of interest" description="Disordered" evidence="1">
    <location>
        <begin position="56"/>
        <end position="80"/>
    </location>
</feature>
<evidence type="ECO:0000256" key="1">
    <source>
        <dbReference type="SAM" id="MobiDB-lite"/>
    </source>
</evidence>